<evidence type="ECO:0000256" key="2">
    <source>
        <dbReference type="ARBA" id="ARBA00011475"/>
    </source>
</evidence>
<dbReference type="NCBIfam" id="NF003802">
    <property type="entry name" value="PRK05388.1"/>
    <property type="match status" value="1"/>
</dbReference>
<evidence type="ECO:0000256" key="7">
    <source>
        <dbReference type="ARBA" id="ARBA00022813"/>
    </source>
</evidence>
<keyword evidence="4" id="KW-0055">Arginine biosynthesis</keyword>
<reference evidence="10" key="1">
    <citation type="submission" date="2018-05" db="EMBL/GenBank/DDBJ databases">
        <authorList>
            <person name="Lanie J.A."/>
            <person name="Ng W.-L."/>
            <person name="Kazmierczak K.M."/>
            <person name="Andrzejewski T.M."/>
            <person name="Davidsen T.M."/>
            <person name="Wayne K.J."/>
            <person name="Tettelin H."/>
            <person name="Glass J.I."/>
            <person name="Rusch D."/>
            <person name="Podicherti R."/>
            <person name="Tsui H.-C.T."/>
            <person name="Winkler M.E."/>
        </authorList>
    </citation>
    <scope>NUCLEOTIDE SEQUENCE</scope>
</reference>
<evidence type="ECO:0000256" key="6">
    <source>
        <dbReference type="ARBA" id="ARBA00022679"/>
    </source>
</evidence>
<dbReference type="Pfam" id="PF01960">
    <property type="entry name" value="ArgJ"/>
    <property type="match status" value="1"/>
</dbReference>
<evidence type="ECO:0000256" key="5">
    <source>
        <dbReference type="ARBA" id="ARBA00022605"/>
    </source>
</evidence>
<keyword evidence="6" id="KW-0808">Transferase</keyword>
<dbReference type="InterPro" id="IPR002813">
    <property type="entry name" value="Arg_biosynth_ArgJ"/>
</dbReference>
<proteinExistence type="inferred from homology"/>
<dbReference type="GO" id="GO:0006592">
    <property type="term" value="P:ornithine biosynthetic process"/>
    <property type="evidence" value="ECO:0007669"/>
    <property type="project" value="TreeGrafter"/>
</dbReference>
<name>A0A381TLB0_9ZZZZ</name>
<dbReference type="PANTHER" id="PTHR23100">
    <property type="entry name" value="ARGININE BIOSYNTHESIS BIFUNCTIONAL PROTEIN ARGJ"/>
    <property type="match status" value="1"/>
</dbReference>
<dbReference type="CDD" id="cd02152">
    <property type="entry name" value="OAT"/>
    <property type="match status" value="1"/>
</dbReference>
<dbReference type="FunFam" id="3.10.20.340:FF:000001">
    <property type="entry name" value="Arginine biosynthesis bifunctional protein ArgJ, chloroplastic"/>
    <property type="match status" value="1"/>
</dbReference>
<keyword evidence="7" id="KW-0068">Autocatalytic cleavage</keyword>
<gene>
    <name evidence="10" type="ORF">METZ01_LOCUS69730</name>
</gene>
<dbReference type="InterPro" id="IPR042195">
    <property type="entry name" value="ArgJ_beta_C"/>
</dbReference>
<sequence length="395" mass="41106">VNSGITGPDGFRTAGIACGIKASGLDLAIVTSDDITNAAGIFTTNCVTAAPVQVSREHLAQTQGRAKAIVVNSGCANACTGDAGIDVARAMTTATATQLGCTSQEVLVASTGVIGVQLNTEKLRAGIDVAAGQLSKEGHRSAAEAIMTTDLEPKEFGIEVTTAQGNFRVGGMAKGAGMIEPNMATMLAFLTTDARIESAQLNQALRESAADTFNAITVDGECSTNDSVFALASGRSTVVIDDDLYPIFVEAFRAVSRQLALDIVRGGEGATKIVSITAAGARTEDDARRVARVLANSLLVKTALHGCDPNWGRLVAAAGRSGVAFDLNQAMVLIGDTVLFEKGQPYDERASVAAAYLQQSEIEITIHMGVGNHNATVWTCDLSADYVQINSEYRT</sequence>
<evidence type="ECO:0000256" key="4">
    <source>
        <dbReference type="ARBA" id="ARBA00022571"/>
    </source>
</evidence>
<keyword evidence="5" id="KW-0028">Amino-acid biosynthesis</keyword>
<dbReference type="SUPFAM" id="SSF56266">
    <property type="entry name" value="DmpA/ArgJ-like"/>
    <property type="match status" value="1"/>
</dbReference>
<dbReference type="GO" id="GO:0006526">
    <property type="term" value="P:L-arginine biosynthetic process"/>
    <property type="evidence" value="ECO:0007669"/>
    <property type="project" value="UniProtKB-KW"/>
</dbReference>
<evidence type="ECO:0000256" key="8">
    <source>
        <dbReference type="ARBA" id="ARBA00023315"/>
    </source>
</evidence>
<protein>
    <recommendedName>
        <fullName evidence="3">glutamate N-acetyltransferase</fullName>
        <ecNumber evidence="3">2.3.1.35</ecNumber>
    </recommendedName>
</protein>
<dbReference type="GO" id="GO:0004042">
    <property type="term" value="F:L-glutamate N-acetyltransferase activity"/>
    <property type="evidence" value="ECO:0007669"/>
    <property type="project" value="TreeGrafter"/>
</dbReference>
<dbReference type="FunFam" id="3.60.70.12:FF:000001">
    <property type="entry name" value="Arginine biosynthesis bifunctional protein ArgJ, chloroplastic"/>
    <property type="match status" value="1"/>
</dbReference>
<dbReference type="Gene3D" id="3.60.70.12">
    <property type="entry name" value="L-amino peptidase D-ALA esterase/amidase"/>
    <property type="match status" value="1"/>
</dbReference>
<keyword evidence="8" id="KW-0012">Acyltransferase</keyword>
<comment type="similarity">
    <text evidence="1">Belongs to the ArgJ family.</text>
</comment>
<dbReference type="InterPro" id="IPR016117">
    <property type="entry name" value="ArgJ-like_dom_sf"/>
</dbReference>
<feature type="non-terminal residue" evidence="10">
    <location>
        <position position="1"/>
    </location>
</feature>
<dbReference type="Gene3D" id="3.10.20.340">
    <property type="entry name" value="ArgJ beta chain, C-terminal domain"/>
    <property type="match status" value="1"/>
</dbReference>
<dbReference type="HAMAP" id="MF_01106">
    <property type="entry name" value="ArgJ"/>
    <property type="match status" value="1"/>
</dbReference>
<comment type="catalytic activity">
    <reaction evidence="9">
        <text>N(2)-acetyl-L-ornithine + L-glutamate = N-acetyl-L-glutamate + L-ornithine</text>
        <dbReference type="Rhea" id="RHEA:15349"/>
        <dbReference type="ChEBI" id="CHEBI:29985"/>
        <dbReference type="ChEBI" id="CHEBI:44337"/>
        <dbReference type="ChEBI" id="CHEBI:46911"/>
        <dbReference type="ChEBI" id="CHEBI:57805"/>
        <dbReference type="EC" id="2.3.1.35"/>
    </reaction>
</comment>
<accession>A0A381TLB0</accession>
<evidence type="ECO:0000256" key="3">
    <source>
        <dbReference type="ARBA" id="ARBA00013264"/>
    </source>
</evidence>
<evidence type="ECO:0000313" key="10">
    <source>
        <dbReference type="EMBL" id="SVA16876.1"/>
    </source>
</evidence>
<dbReference type="NCBIfam" id="TIGR00120">
    <property type="entry name" value="ArgJ"/>
    <property type="match status" value="1"/>
</dbReference>
<organism evidence="10">
    <name type="scientific">marine metagenome</name>
    <dbReference type="NCBI Taxonomy" id="408172"/>
    <lineage>
        <taxon>unclassified sequences</taxon>
        <taxon>metagenomes</taxon>
        <taxon>ecological metagenomes</taxon>
    </lineage>
</organism>
<dbReference type="PANTHER" id="PTHR23100:SF0">
    <property type="entry name" value="ARGININE BIOSYNTHESIS BIFUNCTIONAL PROTEIN ARGJ, MITOCHONDRIAL"/>
    <property type="match status" value="1"/>
</dbReference>
<dbReference type="GO" id="GO:0004358">
    <property type="term" value="F:L-glutamate N-acetyltransferase activity, acting on acetyl-L-ornithine as donor"/>
    <property type="evidence" value="ECO:0007669"/>
    <property type="project" value="UniProtKB-EC"/>
</dbReference>
<evidence type="ECO:0000256" key="9">
    <source>
        <dbReference type="ARBA" id="ARBA00049439"/>
    </source>
</evidence>
<dbReference type="EMBL" id="UINC01004791">
    <property type="protein sequence ID" value="SVA16876.1"/>
    <property type="molecule type" value="Genomic_DNA"/>
</dbReference>
<comment type="subunit">
    <text evidence="2">Heterotetramer of two alpha and two beta chains.</text>
</comment>
<evidence type="ECO:0000256" key="1">
    <source>
        <dbReference type="ARBA" id="ARBA00006774"/>
    </source>
</evidence>
<dbReference type="EC" id="2.3.1.35" evidence="3"/>
<dbReference type="AlphaFoldDB" id="A0A381TLB0"/>